<dbReference type="InterPro" id="IPR004260">
    <property type="entry name" value="Pyr-dimer_DNA_glycosylase"/>
</dbReference>
<reference evidence="2" key="1">
    <citation type="journal article" date="2019" name="Int. J. Syst. Evol. Microbiol.">
        <title>The Global Catalogue of Microorganisms (GCM) 10K type strain sequencing project: providing services to taxonomists for standard genome sequencing and annotation.</title>
        <authorList>
            <consortium name="The Broad Institute Genomics Platform"/>
            <consortium name="The Broad Institute Genome Sequencing Center for Infectious Disease"/>
            <person name="Wu L."/>
            <person name="Ma J."/>
        </authorList>
    </citation>
    <scope>NUCLEOTIDE SEQUENCE [LARGE SCALE GENOMIC DNA]</scope>
    <source>
        <strain evidence="2">JCM 15515</strain>
    </source>
</reference>
<dbReference type="Pfam" id="PF03013">
    <property type="entry name" value="Pyr_excise"/>
    <property type="match status" value="1"/>
</dbReference>
<proteinExistence type="predicted"/>
<dbReference type="InterPro" id="IPR024796">
    <property type="entry name" value="T4_endonuc_V"/>
</dbReference>
<protein>
    <submittedName>
        <fullName evidence="1">Pyrimidine dimer DNA glycosylase/endonuclease V</fullName>
    </submittedName>
</protein>
<accession>A0ABP3WB88</accession>
<dbReference type="PIRSF" id="PIRSF001000">
    <property type="entry name" value="PDG_ENDV"/>
    <property type="match status" value="1"/>
</dbReference>
<dbReference type="EMBL" id="BAAAEX010000011">
    <property type="protein sequence ID" value="GAA0780934.1"/>
    <property type="molecule type" value="Genomic_DNA"/>
</dbReference>
<keyword evidence="2" id="KW-1185">Reference proteome</keyword>
<dbReference type="Proteomes" id="UP001500573">
    <property type="component" value="Unassembled WGS sequence"/>
</dbReference>
<comment type="caution">
    <text evidence="1">The sequence shown here is derived from an EMBL/GenBank/DDBJ whole genome shotgun (WGS) entry which is preliminary data.</text>
</comment>
<evidence type="ECO:0000313" key="2">
    <source>
        <dbReference type="Proteomes" id="UP001500573"/>
    </source>
</evidence>
<name>A0ABP3WB88_9BURK</name>
<evidence type="ECO:0000313" key="1">
    <source>
        <dbReference type="EMBL" id="GAA0780934.1"/>
    </source>
</evidence>
<dbReference type="Gene3D" id="1.10.440.10">
    <property type="entry name" value="T4 endonuclease V"/>
    <property type="match status" value="1"/>
</dbReference>
<dbReference type="SUPFAM" id="SSF47077">
    <property type="entry name" value="T4 endonuclease V"/>
    <property type="match status" value="1"/>
</dbReference>
<sequence>MRPSKTASRYNRRIMTRINCIPVDELSGPHLVAEYRELPRVFGLALKAASKGALDAPDRYTLGKGHMRFFYVRLGYLARRHQALVAEMRRRGYQPRFEGIVRADFPDIPDVCWNDWTPPPEAQALNRARIAERLGAAAGGSRA</sequence>
<gene>
    <name evidence="1" type="ORF">GCM10009108_21590</name>
</gene>
<organism evidence="1 2">
    <name type="scientific">Castellaniella ginsengisoli</name>
    <dbReference type="NCBI Taxonomy" id="546114"/>
    <lineage>
        <taxon>Bacteria</taxon>
        <taxon>Pseudomonadati</taxon>
        <taxon>Pseudomonadota</taxon>
        <taxon>Betaproteobacteria</taxon>
        <taxon>Burkholderiales</taxon>
        <taxon>Alcaligenaceae</taxon>
        <taxon>Castellaniella</taxon>
    </lineage>
</organism>